<dbReference type="PROSITE" id="PS00759">
    <property type="entry name" value="ARGE_DAPE_CPG2_2"/>
    <property type="match status" value="1"/>
</dbReference>
<dbReference type="InterPro" id="IPR001261">
    <property type="entry name" value="ArgE/DapE_CS"/>
</dbReference>
<keyword evidence="12" id="KW-1185">Reference proteome</keyword>
<evidence type="ECO:0000256" key="5">
    <source>
        <dbReference type="ARBA" id="ARBA00022605"/>
    </source>
</evidence>
<evidence type="ECO:0000256" key="9">
    <source>
        <dbReference type="ARBA" id="ARBA00023285"/>
    </source>
</evidence>
<name>A0A0U5ESR0_9PROT</name>
<dbReference type="InterPro" id="IPR050072">
    <property type="entry name" value="Peptidase_M20A"/>
</dbReference>
<gene>
    <name evidence="11" type="primary">argE</name>
    <name evidence="11" type="ORF">ASN_1299</name>
</gene>
<dbReference type="InterPro" id="IPR010169">
    <property type="entry name" value="AcOrn-deacetyl"/>
</dbReference>
<evidence type="ECO:0000256" key="8">
    <source>
        <dbReference type="ARBA" id="ARBA00022833"/>
    </source>
</evidence>
<keyword evidence="5" id="KW-0028">Amino-acid biosynthesis</keyword>
<dbReference type="Gene3D" id="3.40.630.10">
    <property type="entry name" value="Zn peptidases"/>
    <property type="match status" value="1"/>
</dbReference>
<dbReference type="EMBL" id="LN606600">
    <property type="protein sequence ID" value="CEF40665.1"/>
    <property type="molecule type" value="Genomic_DNA"/>
</dbReference>
<dbReference type="PATRIC" id="fig|446692.3.peg.1304"/>
<keyword evidence="7 11" id="KW-0378">Hydrolase</keyword>
<dbReference type="GO" id="GO:0006526">
    <property type="term" value="P:L-arginine biosynthetic process"/>
    <property type="evidence" value="ECO:0007669"/>
    <property type="project" value="UniProtKB-KW"/>
</dbReference>
<dbReference type="InterPro" id="IPR002933">
    <property type="entry name" value="Peptidase_M20"/>
</dbReference>
<dbReference type="RefSeq" id="WP_058987449.1">
    <property type="nucleotide sequence ID" value="NZ_JAUJLL010000034.1"/>
</dbReference>
<dbReference type="Gene3D" id="3.30.70.360">
    <property type="match status" value="1"/>
</dbReference>
<dbReference type="InterPro" id="IPR036264">
    <property type="entry name" value="Bact_exopeptidase_dim_dom"/>
</dbReference>
<dbReference type="Pfam" id="PF07687">
    <property type="entry name" value="M20_dimer"/>
    <property type="match status" value="1"/>
</dbReference>
<reference evidence="12" key="1">
    <citation type="submission" date="2014-09" db="EMBL/GenBank/DDBJ databases">
        <authorList>
            <person name="Illeghems K.G."/>
        </authorList>
    </citation>
    <scope>NUCLEOTIDE SEQUENCE [LARGE SCALE GENOMIC DNA]</scope>
    <source>
        <strain evidence="12">108B</strain>
    </source>
</reference>
<keyword evidence="6" id="KW-0479">Metal-binding</keyword>
<evidence type="ECO:0000256" key="1">
    <source>
        <dbReference type="ARBA" id="ARBA00001947"/>
    </source>
</evidence>
<dbReference type="Pfam" id="PF01546">
    <property type="entry name" value="Peptidase_M20"/>
    <property type="match status" value="1"/>
</dbReference>
<evidence type="ECO:0000256" key="6">
    <source>
        <dbReference type="ARBA" id="ARBA00022723"/>
    </source>
</evidence>
<evidence type="ECO:0000256" key="4">
    <source>
        <dbReference type="ARBA" id="ARBA00022571"/>
    </source>
</evidence>
<dbReference type="KEGG" id="asz:ASN_1299"/>
<keyword evidence="4" id="KW-0055">Arginine biosynthesis</keyword>
<evidence type="ECO:0000313" key="11">
    <source>
        <dbReference type="EMBL" id="CEF40665.1"/>
    </source>
</evidence>
<dbReference type="CDD" id="cd03894">
    <property type="entry name" value="M20_ArgE"/>
    <property type="match status" value="1"/>
</dbReference>
<dbReference type="NCBIfam" id="TIGR01892">
    <property type="entry name" value="AcOrn-deacetyl"/>
    <property type="match status" value="1"/>
</dbReference>
<feature type="domain" description="Peptidase M20 dimerisation" evidence="10">
    <location>
        <begin position="170"/>
        <end position="278"/>
    </location>
</feature>
<evidence type="ECO:0000256" key="3">
    <source>
        <dbReference type="ARBA" id="ARBA00022490"/>
    </source>
</evidence>
<keyword evidence="9" id="KW-0170">Cobalt</keyword>
<accession>A0A0U5ESR0</accession>
<evidence type="ECO:0000256" key="2">
    <source>
        <dbReference type="ARBA" id="ARBA00005691"/>
    </source>
</evidence>
<dbReference type="SUPFAM" id="SSF55031">
    <property type="entry name" value="Bacterial exopeptidase dimerisation domain"/>
    <property type="match status" value="1"/>
</dbReference>
<keyword evidence="8" id="KW-0862">Zinc</keyword>
<evidence type="ECO:0000313" key="12">
    <source>
        <dbReference type="Proteomes" id="UP000056109"/>
    </source>
</evidence>
<organism evidence="11 12">
    <name type="scientific">Acetobacter senegalensis</name>
    <dbReference type="NCBI Taxonomy" id="446692"/>
    <lineage>
        <taxon>Bacteria</taxon>
        <taxon>Pseudomonadati</taxon>
        <taxon>Pseudomonadota</taxon>
        <taxon>Alphaproteobacteria</taxon>
        <taxon>Acetobacterales</taxon>
        <taxon>Acetobacteraceae</taxon>
        <taxon>Acetobacter</taxon>
    </lineage>
</organism>
<keyword evidence="3" id="KW-0963">Cytoplasm</keyword>
<dbReference type="GO" id="GO:0008777">
    <property type="term" value="F:acetylornithine deacetylase activity"/>
    <property type="evidence" value="ECO:0007669"/>
    <property type="project" value="UniProtKB-EC"/>
</dbReference>
<dbReference type="InterPro" id="IPR011650">
    <property type="entry name" value="Peptidase_M20_dimer"/>
</dbReference>
<dbReference type="PANTHER" id="PTHR43808">
    <property type="entry name" value="ACETYLORNITHINE DEACETYLASE"/>
    <property type="match status" value="1"/>
</dbReference>
<dbReference type="EC" id="3.5.1.16" evidence="11"/>
<dbReference type="Proteomes" id="UP000056109">
    <property type="component" value="Chromosome I"/>
</dbReference>
<comment type="cofactor">
    <cofactor evidence="1">
        <name>Zn(2+)</name>
        <dbReference type="ChEBI" id="CHEBI:29105"/>
    </cofactor>
</comment>
<sequence length="383" mass="41523">MNNTVDTLAQLVAFPSVCGTPNSAIIDWLEARLSLLGAYILRVPGEELERYNLFARIGPDVAGGIVLSAHADVVPTEGQSWSSDPFTLTERDGRLYGRGSSDMKGFLACMVTAAAKATISPLKRPLYLAISYDEELGCLGVRFLLRKLQETGLAASGCIIGEPTQMQVAVAHKGKVALRIKCRGKSAHSANPLKGINAIALAASMVSELQTLQKYIEDTEEHDKRFEVPFSTVQVGLIEGGVALNIVPEHCNLMVEIRVLPHLLPDVYIAWLRAAAQRVVTQNEQGAVIEVEVINSYPGLSYDQNGSGILSLGLRSISQNTTTVIDFGTEAGLFARELNLPCIVCGPGSIARAHKADEYITRQELEDSDLFLSRIIQDLCNRC</sequence>
<evidence type="ECO:0000259" key="10">
    <source>
        <dbReference type="Pfam" id="PF07687"/>
    </source>
</evidence>
<dbReference type="SUPFAM" id="SSF53187">
    <property type="entry name" value="Zn-dependent exopeptidases"/>
    <property type="match status" value="1"/>
</dbReference>
<dbReference type="AlphaFoldDB" id="A0A0U5ESR0"/>
<protein>
    <submittedName>
        <fullName evidence="11">Acetylornithine deacetylase</fullName>
        <ecNumber evidence="11">3.5.1.16</ecNumber>
    </submittedName>
</protein>
<dbReference type="GeneID" id="34782384"/>
<dbReference type="GO" id="GO:0046872">
    <property type="term" value="F:metal ion binding"/>
    <property type="evidence" value="ECO:0007669"/>
    <property type="project" value="UniProtKB-KW"/>
</dbReference>
<dbReference type="PANTHER" id="PTHR43808:SF31">
    <property type="entry name" value="N-ACETYL-L-CITRULLINE DEACETYLASE"/>
    <property type="match status" value="1"/>
</dbReference>
<comment type="similarity">
    <text evidence="2">Belongs to the peptidase M20A family. ArgE subfamily.</text>
</comment>
<evidence type="ECO:0000256" key="7">
    <source>
        <dbReference type="ARBA" id="ARBA00022801"/>
    </source>
</evidence>
<dbReference type="NCBIfam" id="NF005710">
    <property type="entry name" value="PRK07522.1"/>
    <property type="match status" value="1"/>
</dbReference>
<proteinExistence type="inferred from homology"/>